<comment type="caution">
    <text evidence="2">The sequence shown here is derived from an EMBL/GenBank/DDBJ whole genome shotgun (WGS) entry which is preliminary data.</text>
</comment>
<evidence type="ECO:0000256" key="1">
    <source>
        <dbReference type="SAM" id="MobiDB-lite"/>
    </source>
</evidence>
<dbReference type="AlphaFoldDB" id="A0A843WCH5"/>
<proteinExistence type="predicted"/>
<reference evidence="2" key="1">
    <citation type="submission" date="2017-07" db="EMBL/GenBank/DDBJ databases">
        <title>Taro Niue Genome Assembly and Annotation.</title>
        <authorList>
            <person name="Atibalentja N."/>
            <person name="Keating K."/>
            <person name="Fields C.J."/>
        </authorList>
    </citation>
    <scope>NUCLEOTIDE SEQUENCE</scope>
    <source>
        <strain evidence="2">Niue_2</strain>
        <tissue evidence="2">Leaf</tissue>
    </source>
</reference>
<name>A0A843WCH5_COLES</name>
<evidence type="ECO:0000313" key="3">
    <source>
        <dbReference type="Proteomes" id="UP000652761"/>
    </source>
</evidence>
<feature type="region of interest" description="Disordered" evidence="1">
    <location>
        <begin position="64"/>
        <end position="101"/>
    </location>
</feature>
<evidence type="ECO:0000313" key="2">
    <source>
        <dbReference type="EMBL" id="MQM08993.1"/>
    </source>
</evidence>
<sequence length="119" mass="13699">MRSWSFLSLASRREESRNPVNPRLRGNAINVVITLPWAEVRPWRSQHLPFPCWFLCFLPSQLSQPRSQQSQPATTQRQRGSGNVREPPEDPTEIPGCAERSVHSYPNKIQIQIGIQIRV</sequence>
<dbReference type="EMBL" id="NMUH01004261">
    <property type="protein sequence ID" value="MQM08993.1"/>
    <property type="molecule type" value="Genomic_DNA"/>
</dbReference>
<gene>
    <name evidence="2" type="ORF">Taro_041851</name>
</gene>
<feature type="compositionally biased region" description="Low complexity" evidence="1">
    <location>
        <begin position="64"/>
        <end position="79"/>
    </location>
</feature>
<accession>A0A843WCH5</accession>
<organism evidence="2 3">
    <name type="scientific">Colocasia esculenta</name>
    <name type="common">Wild taro</name>
    <name type="synonym">Arum esculentum</name>
    <dbReference type="NCBI Taxonomy" id="4460"/>
    <lineage>
        <taxon>Eukaryota</taxon>
        <taxon>Viridiplantae</taxon>
        <taxon>Streptophyta</taxon>
        <taxon>Embryophyta</taxon>
        <taxon>Tracheophyta</taxon>
        <taxon>Spermatophyta</taxon>
        <taxon>Magnoliopsida</taxon>
        <taxon>Liliopsida</taxon>
        <taxon>Araceae</taxon>
        <taxon>Aroideae</taxon>
        <taxon>Colocasieae</taxon>
        <taxon>Colocasia</taxon>
    </lineage>
</organism>
<protein>
    <submittedName>
        <fullName evidence="2">Uncharacterized protein</fullName>
    </submittedName>
</protein>
<dbReference type="Proteomes" id="UP000652761">
    <property type="component" value="Unassembled WGS sequence"/>
</dbReference>
<keyword evidence="3" id="KW-1185">Reference proteome</keyword>